<keyword evidence="2" id="KW-1185">Reference proteome</keyword>
<evidence type="ECO:0000313" key="2">
    <source>
        <dbReference type="Proteomes" id="UP000242146"/>
    </source>
</evidence>
<comment type="caution">
    <text evidence="1">The sequence shown here is derived from an EMBL/GenBank/DDBJ whole genome shotgun (WGS) entry which is preliminary data.</text>
</comment>
<evidence type="ECO:0000313" key="1">
    <source>
        <dbReference type="EMBL" id="ORX55216.1"/>
    </source>
</evidence>
<protein>
    <submittedName>
        <fullName evidence="1">Uncharacterized protein</fullName>
    </submittedName>
</protein>
<dbReference type="EMBL" id="MCGT01000012">
    <property type="protein sequence ID" value="ORX55216.1"/>
    <property type="molecule type" value="Genomic_DNA"/>
</dbReference>
<organism evidence="1 2">
    <name type="scientific">Hesseltinella vesiculosa</name>
    <dbReference type="NCBI Taxonomy" id="101127"/>
    <lineage>
        <taxon>Eukaryota</taxon>
        <taxon>Fungi</taxon>
        <taxon>Fungi incertae sedis</taxon>
        <taxon>Mucoromycota</taxon>
        <taxon>Mucoromycotina</taxon>
        <taxon>Mucoromycetes</taxon>
        <taxon>Mucorales</taxon>
        <taxon>Cunninghamellaceae</taxon>
        <taxon>Hesseltinella</taxon>
    </lineage>
</organism>
<name>A0A1X2GJM0_9FUNG</name>
<reference evidence="1 2" key="1">
    <citation type="submission" date="2016-07" db="EMBL/GenBank/DDBJ databases">
        <title>Pervasive Adenine N6-methylation of Active Genes in Fungi.</title>
        <authorList>
            <consortium name="DOE Joint Genome Institute"/>
            <person name="Mondo S.J."/>
            <person name="Dannebaum R.O."/>
            <person name="Kuo R.C."/>
            <person name="Labutti K."/>
            <person name="Haridas S."/>
            <person name="Kuo A."/>
            <person name="Salamov A."/>
            <person name="Ahrendt S.R."/>
            <person name="Lipzen A."/>
            <person name="Sullivan W."/>
            <person name="Andreopoulos W.B."/>
            <person name="Clum A."/>
            <person name="Lindquist E."/>
            <person name="Daum C."/>
            <person name="Ramamoorthy G.K."/>
            <person name="Gryganskyi A."/>
            <person name="Culley D."/>
            <person name="Magnuson J.K."/>
            <person name="James T.Y."/>
            <person name="O'Malley M.A."/>
            <person name="Stajich J.E."/>
            <person name="Spatafora J.W."/>
            <person name="Visel A."/>
            <person name="Grigoriev I.V."/>
        </authorList>
    </citation>
    <scope>NUCLEOTIDE SEQUENCE [LARGE SCALE GENOMIC DNA]</scope>
    <source>
        <strain evidence="1 2">NRRL 3301</strain>
    </source>
</reference>
<accession>A0A1X2GJM0</accession>
<dbReference type="Proteomes" id="UP000242146">
    <property type="component" value="Unassembled WGS sequence"/>
</dbReference>
<dbReference type="AlphaFoldDB" id="A0A1X2GJM0"/>
<gene>
    <name evidence="1" type="ORF">DM01DRAFT_1407221</name>
</gene>
<proteinExistence type="predicted"/>
<sequence length="117" mass="12941">MLLVHCVRPHLGVARGTGASSHIVIHVTLLGPLLSLIPKWFGGSSADRLMCAVLMTSLDEWYAALAVSYWWMPFFKVCSVSLAACHKLLEPAMELQIRTLRGREYIVVTLAVLAHLI</sequence>